<dbReference type="InterPro" id="IPR041035">
    <property type="entry name" value="RIF5_SNase_1"/>
</dbReference>
<evidence type="ECO:0000256" key="1">
    <source>
        <dbReference type="SAM" id="MobiDB-lite"/>
    </source>
</evidence>
<proteinExistence type="predicted"/>
<dbReference type="Proteomes" id="UP000195570">
    <property type="component" value="Unassembled WGS sequence"/>
</dbReference>
<reference evidence="4" key="1">
    <citation type="submission" date="2016-09" db="EMBL/GenBank/DDBJ databases">
        <authorList>
            <person name="Hebert L."/>
            <person name="Moumen B."/>
        </authorList>
    </citation>
    <scope>NUCLEOTIDE SEQUENCE [LARGE SCALE GENOMIC DNA]</scope>
    <source>
        <strain evidence="4">OVI</strain>
    </source>
</reference>
<dbReference type="VEuPathDB" id="TriTrypDB:TEOVI_000322700"/>
<comment type="caution">
    <text evidence="4">The sequence shown here is derived from an EMBL/GenBank/DDBJ whole genome shotgun (WGS) entry which is preliminary data.</text>
</comment>
<dbReference type="InterPro" id="IPR040592">
    <property type="entry name" value="RIF5_SNase_2"/>
</dbReference>
<evidence type="ECO:0000313" key="4">
    <source>
        <dbReference type="EMBL" id="SCU71646.1"/>
    </source>
</evidence>
<dbReference type="Pfam" id="PF18189">
    <property type="entry name" value="RIF5_SNase_2"/>
    <property type="match status" value="1"/>
</dbReference>
<feature type="compositionally biased region" description="Polar residues" evidence="1">
    <location>
        <begin position="195"/>
        <end position="207"/>
    </location>
</feature>
<keyword evidence="5" id="KW-1185">Reference proteome</keyword>
<feature type="region of interest" description="Disordered" evidence="1">
    <location>
        <begin position="622"/>
        <end position="655"/>
    </location>
</feature>
<feature type="compositionally biased region" description="Acidic residues" evidence="1">
    <location>
        <begin position="622"/>
        <end position="639"/>
    </location>
</feature>
<evidence type="ECO:0000313" key="5">
    <source>
        <dbReference type="Proteomes" id="UP000195570"/>
    </source>
</evidence>
<evidence type="ECO:0000259" key="2">
    <source>
        <dbReference type="Pfam" id="PF18187"/>
    </source>
</evidence>
<dbReference type="EMBL" id="CZPT02001685">
    <property type="protein sequence ID" value="SCU71646.1"/>
    <property type="molecule type" value="Genomic_DNA"/>
</dbReference>
<gene>
    <name evidence="4" type="ORF">TEOVI_000322700</name>
</gene>
<name>A0A1G4IGU1_TRYEQ</name>
<organism evidence="4 5">
    <name type="scientific">Trypanosoma equiperdum</name>
    <dbReference type="NCBI Taxonomy" id="5694"/>
    <lineage>
        <taxon>Eukaryota</taxon>
        <taxon>Discoba</taxon>
        <taxon>Euglenozoa</taxon>
        <taxon>Kinetoplastea</taxon>
        <taxon>Metakinetoplastina</taxon>
        <taxon>Trypanosomatida</taxon>
        <taxon>Trypanosomatidae</taxon>
        <taxon>Trypanosoma</taxon>
    </lineage>
</organism>
<dbReference type="Pfam" id="PF18187">
    <property type="entry name" value="RIF5_SNase_1"/>
    <property type="match status" value="1"/>
</dbReference>
<dbReference type="GeneID" id="92377167"/>
<feature type="domain" description="TbRIF5 SNase" evidence="2">
    <location>
        <begin position="7"/>
        <end position="167"/>
    </location>
</feature>
<feature type="domain" description="TbRIF5 SNase" evidence="3">
    <location>
        <begin position="174"/>
        <end position="351"/>
    </location>
</feature>
<accession>A0A1G4IGU1</accession>
<protein>
    <submittedName>
        <fullName evidence="4">RNA Interference Factor 5</fullName>
    </submittedName>
</protein>
<feature type="region of interest" description="Disordered" evidence="1">
    <location>
        <begin position="191"/>
        <end position="213"/>
    </location>
</feature>
<evidence type="ECO:0000259" key="3">
    <source>
        <dbReference type="Pfam" id="PF18189"/>
    </source>
</evidence>
<dbReference type="RefSeq" id="XP_067082272.1">
    <property type="nucleotide sequence ID" value="XM_067226171.1"/>
</dbReference>
<sequence length="1509" mass="166086">MVTPLVKRDGVLVPINSICWLAKNVFNVRVPLYRRVISCELSAVDVPRGTAPVLECAIDKAVSMIRDASHKYLRQDYYAEFPLLGYGDIIFSTNGQATEWASLQETLLFLGVGRIIRPICFRLEDLIDAEKRGALGEPVKVGAASAIPCAWAGDMSRHESSGLFRKVVAGRVVDVLRGDVYVVHWADKSADDNGGATSHESINADTSNGAANGEAECGASPLPELVILDAVQCYSTSTDGGYAALRWAQKNLLFSQVEVCVHSLSPSEMEVANSTQLFSHDQLRCVRSTVRVTSFAREGDATEDVGCSLVRQGHGLVRQVVEAAVPRSSNFHDILRAASERCRTIFSRPVAPSGGARDWLLGGSPGPGGIERALESFLGQAWFEGPTLAALWKATMFAGNIFQSCESRPLRTHVERPMRTIWSITAPVRQNVTFEGTLKSLSLVQECIGVSSGSKASTHAGGLESVGMSGQDRSLFLRVEVDAIFTDETILQVVGREEERTLGTIVVAPPEEVVQGRKAQIRIKYDNSPSVALSGEAPALSVVQRKYWPGKYTPEKPTAADTSKMTRLVDRVFQTEVTVDLRLEDRENEMVFALDIFVEFQGQEKKLERRAVYLLSDTQEMVDNEEVSSSSDDDDEGDDSIPGGKNVTGTEGVVVSEGQSVVEEHAVDLEADSDRPEKDALSSEKIYHSKIDFYFKVDNSKRQTGDFTEELRKWSEGLAYRDVFCIPVGVATVNGDQGYVGDILVLMGNEMQGVDDRRGTRKSVLFELGAKWWVPAELSSEAPGHTWSMISSLVLKFFAKALAEITAREQQQRSILVAEWWRRLTNVYNEMVAKKATAQEMMDSRLPVGAGICGLRSAPRAGGTASSGPDGNHQEDIDEVFRVSAGKRDFWYLAEWEGGGSTGDTRVGSSEPRISPFPQLLDTFLPPRLPLFVVSIFPRQLFAAFHKHHRSLVNSKNSLTAKQASNLHVDSAFVRLPRPFLPNFFASNLERLPVSLRNTAGAFVESLMDGKVPRQRGTAEWSYCAHEGVLSSVLSLLFMLRPCEPTNGGAVNFDVYNLMGNDHKNLNSVNVPNIDCSAVLYRVYPRNCGQALDGQEPKDPVLFLGSFCSSTSEVFGSQESILPTDASAIKFVARALGVESLVSSSRGSLSFNGCLVSGDSSTDDGGVFSILEGGGKACYPMASLGVGNQPLTSGVPRLYLPLPWLAVLGPPLVTRDEFDASLQDHKPREETKRLYIAVSYVPMCFSPNKPYNPISYGRCKRSRIYQRVCERSRRGLGVKDYFSLLLRRRSPVSSEKGASGRFADGTLRVYGTVNEPQFLYYQSRKQLRFHLGVQWPSILENFTNEKDATQAESEAEEKLLQEVAEAAKHVIDKVAERTSILQRFGGGANSRCTPPTRVYLRFRLNFQSNERSARKLRVMVYPVSEGNGRSMCGAEMGRGPEPPEGAAASQEELNPYRMFHMGDNVLSRSPYCVLVVSYCKESAKYQYEWDAEYESTSQGNMTASYGVIE</sequence>